<evidence type="ECO:0000313" key="2">
    <source>
        <dbReference type="EMBL" id="HIV99633.1"/>
    </source>
</evidence>
<reference evidence="2" key="1">
    <citation type="journal article" date="2021" name="PeerJ">
        <title>Extensive microbial diversity within the chicken gut microbiome revealed by metagenomics and culture.</title>
        <authorList>
            <person name="Gilroy R."/>
            <person name="Ravi A."/>
            <person name="Getino M."/>
            <person name="Pursley I."/>
            <person name="Horton D.L."/>
            <person name="Alikhan N.F."/>
            <person name="Baker D."/>
            <person name="Gharbi K."/>
            <person name="Hall N."/>
            <person name="Watson M."/>
            <person name="Adriaenssens E.M."/>
            <person name="Foster-Nyarko E."/>
            <person name="Jarju S."/>
            <person name="Secka A."/>
            <person name="Antonio M."/>
            <person name="Oren A."/>
            <person name="Chaudhuri R.R."/>
            <person name="La Ragione R."/>
            <person name="Hildebrand F."/>
            <person name="Pallen M.J."/>
        </authorList>
    </citation>
    <scope>NUCLEOTIDE SEQUENCE</scope>
    <source>
        <strain evidence="2">ChiHecec2B26-446</strain>
    </source>
</reference>
<reference evidence="2" key="2">
    <citation type="submission" date="2021-04" db="EMBL/GenBank/DDBJ databases">
        <authorList>
            <person name="Gilroy R."/>
        </authorList>
    </citation>
    <scope>NUCLEOTIDE SEQUENCE</scope>
    <source>
        <strain evidence="2">ChiHecec2B26-446</strain>
    </source>
</reference>
<comment type="caution">
    <text evidence="2">The sequence shown here is derived from an EMBL/GenBank/DDBJ whole genome shotgun (WGS) entry which is preliminary data.</text>
</comment>
<sequence length="229" mass="25710">MTEEYGLPGSLNRRFGRGRPGEARCCPERYGQDLRALFVRHGYMGHGHEGHGGEGLGNRGQGCRNESAVRHGLQAILSRRHRDVRTILASSLVVHRREGSVRLWCAYREGRWGRVMAAVLCARGRPAQHTAQAAGAAGPGRALWQRPVCHVQSEGPFFDDIPQELFDRLTPPWEWPEAAREHDGEGLEWYMRVCRAREEQEEKEEREEAALQAVQATGTVPDSRPVQSA</sequence>
<proteinExistence type="predicted"/>
<dbReference type="EMBL" id="DXHV01000006">
    <property type="protein sequence ID" value="HIV99633.1"/>
    <property type="molecule type" value="Genomic_DNA"/>
</dbReference>
<feature type="compositionally biased region" description="Polar residues" evidence="1">
    <location>
        <begin position="214"/>
        <end position="229"/>
    </location>
</feature>
<dbReference type="Proteomes" id="UP000886752">
    <property type="component" value="Unassembled WGS sequence"/>
</dbReference>
<evidence type="ECO:0000256" key="1">
    <source>
        <dbReference type="SAM" id="MobiDB-lite"/>
    </source>
</evidence>
<feature type="region of interest" description="Disordered" evidence="1">
    <location>
        <begin position="201"/>
        <end position="229"/>
    </location>
</feature>
<gene>
    <name evidence="2" type="ORF">H9894_00320</name>
</gene>
<organism evidence="2 3">
    <name type="scientific">Candidatus Desulfovibrio intestinipullorum</name>
    <dbReference type="NCBI Taxonomy" id="2838536"/>
    <lineage>
        <taxon>Bacteria</taxon>
        <taxon>Pseudomonadati</taxon>
        <taxon>Thermodesulfobacteriota</taxon>
        <taxon>Desulfovibrionia</taxon>
        <taxon>Desulfovibrionales</taxon>
        <taxon>Desulfovibrionaceae</taxon>
        <taxon>Desulfovibrio</taxon>
    </lineage>
</organism>
<dbReference type="AlphaFoldDB" id="A0A9D1PU75"/>
<protein>
    <submittedName>
        <fullName evidence="2">Uncharacterized protein</fullName>
    </submittedName>
</protein>
<name>A0A9D1PU75_9BACT</name>
<evidence type="ECO:0000313" key="3">
    <source>
        <dbReference type="Proteomes" id="UP000886752"/>
    </source>
</evidence>
<accession>A0A9D1PU75</accession>